<dbReference type="AlphaFoldDB" id="A0A7W8JBC0"/>
<evidence type="ECO:0000313" key="1">
    <source>
        <dbReference type="EMBL" id="MBB5344817.1"/>
    </source>
</evidence>
<reference evidence="1 2" key="1">
    <citation type="submission" date="2020-08" db="EMBL/GenBank/DDBJ databases">
        <title>Genomic Encyclopedia of Type Strains, Phase IV (KMG-V): Genome sequencing to study the core and pangenomes of soil and plant-associated prokaryotes.</title>
        <authorList>
            <person name="Whitman W."/>
        </authorList>
    </citation>
    <scope>NUCLEOTIDE SEQUENCE [LARGE SCALE GENOMIC DNA]</scope>
    <source>
        <strain evidence="1 2">M8US30</strain>
    </source>
</reference>
<organism evidence="1 2">
    <name type="scientific">Tunturiibacter lichenicola</name>
    <dbReference type="NCBI Taxonomy" id="2051959"/>
    <lineage>
        <taxon>Bacteria</taxon>
        <taxon>Pseudomonadati</taxon>
        <taxon>Acidobacteriota</taxon>
        <taxon>Terriglobia</taxon>
        <taxon>Terriglobales</taxon>
        <taxon>Acidobacteriaceae</taxon>
        <taxon>Tunturiibacter</taxon>
    </lineage>
</organism>
<dbReference type="EMBL" id="JACHDZ010000004">
    <property type="protein sequence ID" value="MBB5344817.1"/>
    <property type="molecule type" value="Genomic_DNA"/>
</dbReference>
<evidence type="ECO:0000313" key="2">
    <source>
        <dbReference type="Proteomes" id="UP000569092"/>
    </source>
</evidence>
<protein>
    <submittedName>
        <fullName evidence="1">Uncharacterized protein</fullName>
    </submittedName>
</protein>
<gene>
    <name evidence="1" type="ORF">HDF10_002803</name>
</gene>
<name>A0A7W8JBC0_9BACT</name>
<sequence length="53" mass="5959">MTTAKGNRLALADQAGRDPFYCLFSGGMRRREMKINTQAKQKTPFYGCINPGF</sequence>
<accession>A0A7W8JBC0</accession>
<comment type="caution">
    <text evidence="1">The sequence shown here is derived from an EMBL/GenBank/DDBJ whole genome shotgun (WGS) entry which is preliminary data.</text>
</comment>
<proteinExistence type="predicted"/>
<dbReference type="Proteomes" id="UP000569092">
    <property type="component" value="Unassembled WGS sequence"/>
</dbReference>